<evidence type="ECO:0000313" key="2">
    <source>
        <dbReference type="WBParaSite" id="nRc.2.0.1.t26535-RA"/>
    </source>
</evidence>
<proteinExistence type="predicted"/>
<reference evidence="2" key="1">
    <citation type="submission" date="2022-11" db="UniProtKB">
        <authorList>
            <consortium name="WormBaseParasite"/>
        </authorList>
    </citation>
    <scope>IDENTIFICATION</scope>
</reference>
<keyword evidence="1" id="KW-1185">Reference proteome</keyword>
<accession>A0A915JK42</accession>
<dbReference type="WBParaSite" id="nRc.2.0.1.t26535-RA">
    <property type="protein sequence ID" value="nRc.2.0.1.t26535-RA"/>
    <property type="gene ID" value="nRc.2.0.1.g26535"/>
</dbReference>
<protein>
    <submittedName>
        <fullName evidence="2">Uncharacterized protein</fullName>
    </submittedName>
</protein>
<name>A0A915JK42_ROMCU</name>
<organism evidence="1 2">
    <name type="scientific">Romanomermis culicivorax</name>
    <name type="common">Nematode worm</name>
    <dbReference type="NCBI Taxonomy" id="13658"/>
    <lineage>
        <taxon>Eukaryota</taxon>
        <taxon>Metazoa</taxon>
        <taxon>Ecdysozoa</taxon>
        <taxon>Nematoda</taxon>
        <taxon>Enoplea</taxon>
        <taxon>Dorylaimia</taxon>
        <taxon>Mermithida</taxon>
        <taxon>Mermithoidea</taxon>
        <taxon>Mermithidae</taxon>
        <taxon>Romanomermis</taxon>
    </lineage>
</organism>
<evidence type="ECO:0000313" key="1">
    <source>
        <dbReference type="Proteomes" id="UP000887565"/>
    </source>
</evidence>
<dbReference type="AlphaFoldDB" id="A0A915JK42"/>
<sequence>MSTKREDKLKTKTKTAATLLNIKPSLNRIQTHRKRILTFDVQFFKLMKALRAEDKKETAFVNTVYFCAMNSSAI</sequence>
<dbReference type="Proteomes" id="UP000887565">
    <property type="component" value="Unplaced"/>
</dbReference>